<dbReference type="Gene3D" id="3.60.21.10">
    <property type="match status" value="1"/>
</dbReference>
<gene>
    <name evidence="6" type="ORF">J3R75_002096</name>
</gene>
<dbReference type="AlphaFoldDB" id="A0AAE4AN57"/>
<dbReference type="Proteomes" id="UP001238163">
    <property type="component" value="Unassembled WGS sequence"/>
</dbReference>
<dbReference type="GO" id="GO:0009245">
    <property type="term" value="P:lipid A biosynthetic process"/>
    <property type="evidence" value="ECO:0007669"/>
    <property type="project" value="TreeGrafter"/>
</dbReference>
<dbReference type="InterPro" id="IPR051158">
    <property type="entry name" value="Metallophosphoesterase_sf"/>
</dbReference>
<dbReference type="RefSeq" id="WP_307261422.1">
    <property type="nucleotide sequence ID" value="NZ_JAUSVL010000001.1"/>
</dbReference>
<evidence type="ECO:0000256" key="2">
    <source>
        <dbReference type="ARBA" id="ARBA00022801"/>
    </source>
</evidence>
<reference evidence="6" key="1">
    <citation type="submission" date="2023-07" db="EMBL/GenBank/DDBJ databases">
        <title>Genomic Encyclopedia of Type Strains, Phase IV (KMG-IV): sequencing the most valuable type-strain genomes for metagenomic binning, comparative biology and taxonomic classification.</title>
        <authorList>
            <person name="Goeker M."/>
        </authorList>
    </citation>
    <scope>NUCLEOTIDE SEQUENCE</scope>
    <source>
        <strain evidence="6">DSM 24202</strain>
    </source>
</reference>
<feature type="transmembrane region" description="Helical" evidence="4">
    <location>
        <begin position="120"/>
        <end position="138"/>
    </location>
</feature>
<keyword evidence="4" id="KW-1133">Transmembrane helix</keyword>
<dbReference type="InterPro" id="IPR029052">
    <property type="entry name" value="Metallo-depent_PP-like"/>
</dbReference>
<keyword evidence="4" id="KW-0472">Membrane</keyword>
<keyword evidence="1" id="KW-0479">Metal-binding</keyword>
<comment type="caution">
    <text evidence="6">The sequence shown here is derived from an EMBL/GenBank/DDBJ whole genome shotgun (WGS) entry which is preliminary data.</text>
</comment>
<keyword evidence="7" id="KW-1185">Reference proteome</keyword>
<dbReference type="CDD" id="cd07385">
    <property type="entry name" value="MPP_YkuE_C"/>
    <property type="match status" value="1"/>
</dbReference>
<dbReference type="PANTHER" id="PTHR31302:SF31">
    <property type="entry name" value="PHOSPHODIESTERASE YAEI"/>
    <property type="match status" value="1"/>
</dbReference>
<proteinExistence type="predicted"/>
<feature type="transmembrane region" description="Helical" evidence="4">
    <location>
        <begin position="66"/>
        <end position="88"/>
    </location>
</feature>
<dbReference type="PANTHER" id="PTHR31302">
    <property type="entry name" value="TRANSMEMBRANE PROTEIN WITH METALLOPHOSPHOESTERASE DOMAIN-RELATED"/>
    <property type="match status" value="1"/>
</dbReference>
<sequence length="412" mass="45754">MGFLLFFSIIVCLNIYDWWKLRNGLLQHKPGAAMALLLAMVFMALLPLLMRLAFRGHSNAPRALELIAWLWLAWSFWLAAAFLLTDLWDLSLLTWRLWLHRAASTDSARDIMRYCFSPRAAAYSALGFVAFATIWGSIEARLIRIREVSIVSDKVPVAADGFKLLQISDVHIGPSLDDYMLKRIIRLAREAQPDVLVGTGDLIDGSGPREHRMAIALGAASAAKGSYAVLGNHEAYNGLDESIRFHQEANMTLLRQNGTLIDDWLWLYGVDDPAVYRRNGLQAGDLYAGLANASTAPGIFKVLLKHQPAPDIQARTFFDLQLSGHSHGGQIVPFNFVVNLAHRWRPGRLHQFAEGMRFYVSRGSGVWGPPLRFLAPPEVTLFVFHSPQATAAGAGLPEHNANNGPKQPREGI</sequence>
<dbReference type="Pfam" id="PF00149">
    <property type="entry name" value="Metallophos"/>
    <property type="match status" value="1"/>
</dbReference>
<evidence type="ECO:0000259" key="5">
    <source>
        <dbReference type="Pfam" id="PF00149"/>
    </source>
</evidence>
<dbReference type="GO" id="GO:0046872">
    <property type="term" value="F:metal ion binding"/>
    <property type="evidence" value="ECO:0007669"/>
    <property type="project" value="UniProtKB-KW"/>
</dbReference>
<dbReference type="SUPFAM" id="SSF56300">
    <property type="entry name" value="Metallo-dependent phosphatases"/>
    <property type="match status" value="1"/>
</dbReference>
<feature type="region of interest" description="Disordered" evidence="3">
    <location>
        <begin position="393"/>
        <end position="412"/>
    </location>
</feature>
<evidence type="ECO:0000313" key="6">
    <source>
        <dbReference type="EMBL" id="MDQ0289989.1"/>
    </source>
</evidence>
<dbReference type="GO" id="GO:0008758">
    <property type="term" value="F:UDP-2,3-diacylglucosamine hydrolase activity"/>
    <property type="evidence" value="ECO:0007669"/>
    <property type="project" value="TreeGrafter"/>
</dbReference>
<keyword evidence="4" id="KW-0812">Transmembrane</keyword>
<evidence type="ECO:0000256" key="4">
    <source>
        <dbReference type="SAM" id="Phobius"/>
    </source>
</evidence>
<evidence type="ECO:0000256" key="3">
    <source>
        <dbReference type="SAM" id="MobiDB-lite"/>
    </source>
</evidence>
<dbReference type="EMBL" id="JAUSVL010000001">
    <property type="protein sequence ID" value="MDQ0289989.1"/>
    <property type="molecule type" value="Genomic_DNA"/>
</dbReference>
<feature type="transmembrane region" description="Helical" evidence="4">
    <location>
        <begin position="33"/>
        <end position="54"/>
    </location>
</feature>
<feature type="domain" description="Calcineurin-like phosphoesterase" evidence="5">
    <location>
        <begin position="163"/>
        <end position="328"/>
    </location>
</feature>
<organism evidence="6 7">
    <name type="scientific">Oligosphaera ethanolica</name>
    <dbReference type="NCBI Taxonomy" id="760260"/>
    <lineage>
        <taxon>Bacteria</taxon>
        <taxon>Pseudomonadati</taxon>
        <taxon>Lentisphaerota</taxon>
        <taxon>Oligosphaeria</taxon>
        <taxon>Oligosphaerales</taxon>
        <taxon>Oligosphaeraceae</taxon>
        <taxon>Oligosphaera</taxon>
    </lineage>
</organism>
<dbReference type="GO" id="GO:0016020">
    <property type="term" value="C:membrane"/>
    <property type="evidence" value="ECO:0007669"/>
    <property type="project" value="GOC"/>
</dbReference>
<dbReference type="InterPro" id="IPR004843">
    <property type="entry name" value="Calcineurin-like_PHP"/>
</dbReference>
<evidence type="ECO:0000256" key="1">
    <source>
        <dbReference type="ARBA" id="ARBA00022723"/>
    </source>
</evidence>
<accession>A0AAE4AN57</accession>
<evidence type="ECO:0000313" key="7">
    <source>
        <dbReference type="Proteomes" id="UP001238163"/>
    </source>
</evidence>
<protein>
    <submittedName>
        <fullName evidence="6">MPP superfamily phosphohydrolase</fullName>
    </submittedName>
</protein>
<name>A0AAE4AN57_9BACT</name>
<keyword evidence="2" id="KW-0378">Hydrolase</keyword>